<feature type="active site" description="Nucleophile" evidence="18">
    <location>
        <position position="181"/>
    </location>
</feature>
<comment type="catalytic activity">
    <reaction evidence="1 20">
        <text>a 1,2-diacyl-sn-glycero-3-phosphocholine + H2O = a 2-acyl-sn-glycero-3-phosphocholine + a fatty acid + H(+)</text>
        <dbReference type="Rhea" id="RHEA:18689"/>
        <dbReference type="ChEBI" id="CHEBI:15377"/>
        <dbReference type="ChEBI" id="CHEBI:15378"/>
        <dbReference type="ChEBI" id="CHEBI:28868"/>
        <dbReference type="ChEBI" id="CHEBI:57643"/>
        <dbReference type="ChEBI" id="CHEBI:57875"/>
        <dbReference type="EC" id="3.1.1.32"/>
    </reaction>
</comment>
<evidence type="ECO:0000256" key="4">
    <source>
        <dbReference type="ARBA" id="ARBA00011702"/>
    </source>
</evidence>
<evidence type="ECO:0000256" key="14">
    <source>
        <dbReference type="ARBA" id="ARBA00022963"/>
    </source>
</evidence>
<dbReference type="EMBL" id="CP029347">
    <property type="protein sequence ID" value="AWL13067.1"/>
    <property type="molecule type" value="Genomic_DNA"/>
</dbReference>
<feature type="chain" id="PRO_5019610287" description="Phospholipase A1" evidence="20">
    <location>
        <begin position="19"/>
        <end position="317"/>
    </location>
</feature>
<evidence type="ECO:0000256" key="9">
    <source>
        <dbReference type="ARBA" id="ARBA00022692"/>
    </source>
</evidence>
<comment type="subcellular location">
    <subcellularLocation>
        <location evidence="20">Cell outer membrane</location>
        <topology evidence="20">Multi-pass membrane protein</topology>
    </subcellularLocation>
    <text evidence="20">One of the very few enzymes located there.</text>
</comment>
<keyword evidence="15 20" id="KW-0443">Lipid metabolism</keyword>
<comment type="catalytic activity">
    <reaction evidence="2 20">
        <text>a 1,2-diacyl-sn-glycero-3-phosphocholine + H2O = a 1-acyl-sn-glycero-3-phosphocholine + a fatty acid + H(+)</text>
        <dbReference type="Rhea" id="RHEA:15801"/>
        <dbReference type="ChEBI" id="CHEBI:15377"/>
        <dbReference type="ChEBI" id="CHEBI:15378"/>
        <dbReference type="ChEBI" id="CHEBI:28868"/>
        <dbReference type="ChEBI" id="CHEBI:57643"/>
        <dbReference type="ChEBI" id="CHEBI:58168"/>
        <dbReference type="EC" id="3.1.1.4"/>
    </reaction>
</comment>
<dbReference type="GO" id="GO:0009279">
    <property type="term" value="C:cell outer membrane"/>
    <property type="evidence" value="ECO:0007669"/>
    <property type="project" value="UniProtKB-SubCell"/>
</dbReference>
<name>A0A2S2E7Z3_9ALTE</name>
<organism evidence="21 22">
    <name type="scientific">Saliniradius amylolyticus</name>
    <dbReference type="NCBI Taxonomy" id="2183582"/>
    <lineage>
        <taxon>Bacteria</taxon>
        <taxon>Pseudomonadati</taxon>
        <taxon>Pseudomonadota</taxon>
        <taxon>Gammaproteobacteria</taxon>
        <taxon>Alteromonadales</taxon>
        <taxon>Alteromonadaceae</taxon>
        <taxon>Saliniradius</taxon>
    </lineage>
</organism>
<keyword evidence="14 20" id="KW-0442">Lipid degradation</keyword>
<keyword evidence="17 20" id="KW-0998">Cell outer membrane</keyword>
<feature type="binding site" description="in dimeric form" evidence="19">
    <location>
        <position position="143"/>
    </location>
    <ligand>
        <name>Ca(2+)</name>
        <dbReference type="ChEBI" id="CHEBI:29108"/>
        <label>1</label>
    </ligand>
</feature>
<dbReference type="RefSeq" id="WP_239421310.1">
    <property type="nucleotide sequence ID" value="NZ_CP029347.1"/>
</dbReference>
<sequence>MKTGLLLVLLLVATNVSGQQTSATGKKEATSLANKIQLPEDIYTGPAWSIMDKRLLSDQQALNNPYAISQHRQNYLLPVSYQTNPNQIGSDDFTQGRVDHLESRFQVSVKMPIFLDSPGKDLEGLYFGFSAMSNWQVYNSEVSKPFRETNYEPELFYIFHTDLDLFGFTFNTAQLGFNHQSNGQDQLRSRSWNRLFGSILFSDEDSAYYLKAWYRLPEDAKDSPLDPDGDDNPDITHYLGHFEFGYGTKLGAFNILALVRNNLKTSDNKGSLDLTLGYPISERYDLVLKYFNGYGDSLIDYNRHQQRFSIGVQLAFF</sequence>
<evidence type="ECO:0000256" key="15">
    <source>
        <dbReference type="ARBA" id="ARBA00023098"/>
    </source>
</evidence>
<dbReference type="GO" id="GO:0016042">
    <property type="term" value="P:lipid catabolic process"/>
    <property type="evidence" value="ECO:0007669"/>
    <property type="project" value="UniProtKB-KW"/>
</dbReference>
<evidence type="ECO:0000256" key="6">
    <source>
        <dbReference type="ARBA" id="ARBA00013278"/>
    </source>
</evidence>
<evidence type="ECO:0000313" key="21">
    <source>
        <dbReference type="EMBL" id="AWL13067.1"/>
    </source>
</evidence>
<dbReference type="InterPro" id="IPR036541">
    <property type="entry name" value="PLipase_A1_sf"/>
</dbReference>
<dbReference type="GO" id="GO:0004623">
    <property type="term" value="F:phospholipase A2 activity"/>
    <property type="evidence" value="ECO:0007669"/>
    <property type="project" value="UniProtKB-EC"/>
</dbReference>
<evidence type="ECO:0000256" key="8">
    <source>
        <dbReference type="ARBA" id="ARBA00022452"/>
    </source>
</evidence>
<feature type="signal peptide" evidence="20">
    <location>
        <begin position="1"/>
        <end position="18"/>
    </location>
</feature>
<dbReference type="PANTHER" id="PTHR40457:SF1">
    <property type="entry name" value="PHOSPHOLIPASE A1"/>
    <property type="match status" value="1"/>
</dbReference>
<dbReference type="Proteomes" id="UP000245728">
    <property type="component" value="Chromosome"/>
</dbReference>
<dbReference type="PRINTS" id="PR01486">
    <property type="entry name" value="PHPHLIPASEA1"/>
</dbReference>
<keyword evidence="13 19" id="KW-0106">Calcium</keyword>
<accession>A0A2S2E7Z3</accession>
<comment type="subunit">
    <text evidence="4 20">Homodimer; dimerization is reversible, and the dimeric form is the active one.</text>
</comment>
<evidence type="ECO:0000256" key="2">
    <source>
        <dbReference type="ARBA" id="ARBA00001604"/>
    </source>
</evidence>
<keyword evidence="10 19" id="KW-0479">Metal-binding</keyword>
<keyword evidence="12 20" id="KW-0378">Hydrolase</keyword>
<evidence type="ECO:0000313" key="22">
    <source>
        <dbReference type="Proteomes" id="UP000245728"/>
    </source>
</evidence>
<comment type="cofactor">
    <cofactor evidence="20">
        <name>Ca(2+)</name>
        <dbReference type="ChEBI" id="CHEBI:29108"/>
    </cofactor>
    <text evidence="20">Binds 1 Ca(2+) ion per monomer. In the dimeric form the Ca(2+) is bound by different amino acids with binding of each Ca(2+) shared with ligands coming from each monomer. The Ca(2+) ion may have a role in catalysis.</text>
</comment>
<evidence type="ECO:0000256" key="20">
    <source>
        <dbReference type="RuleBase" id="RU366027"/>
    </source>
</evidence>
<keyword evidence="16" id="KW-0472">Membrane</keyword>
<dbReference type="GO" id="GO:0005509">
    <property type="term" value="F:calcium ion binding"/>
    <property type="evidence" value="ECO:0007669"/>
    <property type="project" value="TreeGrafter"/>
</dbReference>
<dbReference type="AlphaFoldDB" id="A0A2S2E7Z3"/>
<feature type="binding site" description="in dimeric form" evidence="19">
    <location>
        <position position="189"/>
    </location>
    <ligand>
        <name>Ca(2+)</name>
        <dbReference type="ChEBI" id="CHEBI:29108"/>
        <label>1</label>
    </ligand>
</feature>
<evidence type="ECO:0000256" key="17">
    <source>
        <dbReference type="ARBA" id="ARBA00023237"/>
    </source>
</evidence>
<evidence type="ECO:0000256" key="13">
    <source>
        <dbReference type="ARBA" id="ARBA00022837"/>
    </source>
</evidence>
<evidence type="ECO:0000256" key="7">
    <source>
        <dbReference type="ARBA" id="ARBA00021726"/>
    </source>
</evidence>
<evidence type="ECO:0000256" key="18">
    <source>
        <dbReference type="PIRSR" id="PIRSR603187-1"/>
    </source>
</evidence>
<evidence type="ECO:0000256" key="19">
    <source>
        <dbReference type="PIRSR" id="PIRSR603187-2"/>
    </source>
</evidence>
<evidence type="ECO:0000256" key="10">
    <source>
        <dbReference type="ARBA" id="ARBA00022723"/>
    </source>
</evidence>
<feature type="binding site" description="in dimeric form" evidence="19">
    <location>
        <position position="231"/>
    </location>
    <ligand>
        <name>Ca(2+)</name>
        <dbReference type="ChEBI" id="CHEBI:29108"/>
        <label>1</label>
    </ligand>
</feature>
<evidence type="ECO:0000256" key="12">
    <source>
        <dbReference type="ARBA" id="ARBA00022801"/>
    </source>
</evidence>
<dbReference type="SUPFAM" id="SSF56931">
    <property type="entry name" value="Outer membrane phospholipase A (OMPLA)"/>
    <property type="match status" value="1"/>
</dbReference>
<reference evidence="21 22" key="1">
    <citation type="submission" date="2018-05" db="EMBL/GenBank/DDBJ databases">
        <title>Salinimonas sp. HMF8227 Genome sequencing and assembly.</title>
        <authorList>
            <person name="Kang H."/>
            <person name="Kang J."/>
            <person name="Cha I."/>
            <person name="Kim H."/>
            <person name="Joh K."/>
        </authorList>
    </citation>
    <scope>NUCLEOTIDE SEQUENCE [LARGE SCALE GENOMIC DNA]</scope>
    <source>
        <strain evidence="21 22">HMF8227</strain>
    </source>
</reference>
<evidence type="ECO:0000256" key="3">
    <source>
        <dbReference type="ARBA" id="ARBA00010525"/>
    </source>
</evidence>
<proteinExistence type="inferred from homology"/>
<comment type="function">
    <text evidence="20">Hydrolysis of phosphatidylcholine with phospholipase A2 (EC 3.1.1.4) and phospholipase A1 (EC 3.1.1.32) activities.</text>
</comment>
<keyword evidence="9" id="KW-0812">Transmembrane</keyword>
<evidence type="ECO:0000256" key="16">
    <source>
        <dbReference type="ARBA" id="ARBA00023136"/>
    </source>
</evidence>
<evidence type="ECO:0000256" key="5">
    <source>
        <dbReference type="ARBA" id="ARBA00013179"/>
    </source>
</evidence>
<keyword evidence="11 20" id="KW-0732">Signal</keyword>
<dbReference type="GO" id="GO:0008970">
    <property type="term" value="F:phospholipase A1 activity"/>
    <property type="evidence" value="ECO:0007669"/>
    <property type="project" value="UniProtKB-EC"/>
</dbReference>
<dbReference type="KEGG" id="salh:HMF8227_02615"/>
<keyword evidence="8" id="KW-1134">Transmembrane beta strand</keyword>
<dbReference type="Gene3D" id="2.40.230.10">
    <property type="entry name" value="Phospholipase A1"/>
    <property type="match status" value="1"/>
</dbReference>
<protein>
    <recommendedName>
        <fullName evidence="7 20">Phospholipase A1</fullName>
        <ecNumber evidence="5 20">3.1.1.32</ecNumber>
        <ecNumber evidence="6 20">3.1.1.4</ecNumber>
    </recommendedName>
    <alternativeName>
        <fullName evidence="20">Phosphatidylcholine 1-acylhydrolase</fullName>
    </alternativeName>
</protein>
<comment type="similarity">
    <text evidence="3 20">Belongs to the phospholipase A1 family.</text>
</comment>
<feature type="active site" description="Proton acceptor" evidence="18">
    <location>
        <position position="179"/>
    </location>
</feature>
<dbReference type="CDD" id="cd00541">
    <property type="entry name" value="OMPLA"/>
    <property type="match status" value="1"/>
</dbReference>
<evidence type="ECO:0000256" key="1">
    <source>
        <dbReference type="ARBA" id="ARBA00000111"/>
    </source>
</evidence>
<keyword evidence="22" id="KW-1185">Reference proteome</keyword>
<dbReference type="InterPro" id="IPR003187">
    <property type="entry name" value="PLipase_A1"/>
</dbReference>
<dbReference type="EC" id="3.1.1.4" evidence="6 20"/>
<gene>
    <name evidence="21" type="primary">pldA</name>
    <name evidence="21" type="ORF">HMF8227_02615</name>
</gene>
<dbReference type="Pfam" id="PF02253">
    <property type="entry name" value="PLA1"/>
    <property type="match status" value="1"/>
</dbReference>
<dbReference type="EC" id="3.1.1.32" evidence="5 20"/>
<dbReference type="PANTHER" id="PTHR40457">
    <property type="entry name" value="PHOSPHOLIPASE A1"/>
    <property type="match status" value="1"/>
</dbReference>
<evidence type="ECO:0000256" key="11">
    <source>
        <dbReference type="ARBA" id="ARBA00022729"/>
    </source>
</evidence>